<feature type="domain" description="ATPase AAA-type core" evidence="2">
    <location>
        <begin position="26"/>
        <end position="321"/>
    </location>
</feature>
<dbReference type="GO" id="GO:0000731">
    <property type="term" value="P:DNA synthesis involved in DNA repair"/>
    <property type="evidence" value="ECO:0007669"/>
    <property type="project" value="TreeGrafter"/>
</dbReference>
<keyword evidence="1" id="KW-0742">SOS response</keyword>
<dbReference type="PANTHER" id="PTHR32182">
    <property type="entry name" value="DNA REPLICATION AND REPAIR PROTEIN RECF"/>
    <property type="match status" value="1"/>
</dbReference>
<dbReference type="STRING" id="1610489.SAMN06295981_1419"/>
<dbReference type="Gene3D" id="3.40.50.300">
    <property type="entry name" value="P-loop containing nucleotide triphosphate hydrolases"/>
    <property type="match status" value="2"/>
</dbReference>
<reference evidence="4" key="1">
    <citation type="submission" date="2017-04" db="EMBL/GenBank/DDBJ databases">
        <authorList>
            <person name="Varghese N."/>
            <person name="Submissions S."/>
        </authorList>
    </citation>
    <scope>NUCLEOTIDE SEQUENCE [LARGE SCALE GENOMIC DNA]</scope>
    <source>
        <strain evidence="4">VDS</strain>
    </source>
</reference>
<protein>
    <submittedName>
        <fullName evidence="3">Predicted ATPase</fullName>
    </submittedName>
</protein>
<dbReference type="OrthoDB" id="104167at2"/>
<dbReference type="GO" id="GO:0009432">
    <property type="term" value="P:SOS response"/>
    <property type="evidence" value="ECO:0007669"/>
    <property type="project" value="UniProtKB-KW"/>
</dbReference>
<dbReference type="GO" id="GO:0016887">
    <property type="term" value="F:ATP hydrolysis activity"/>
    <property type="evidence" value="ECO:0007669"/>
    <property type="project" value="InterPro"/>
</dbReference>
<evidence type="ECO:0000313" key="3">
    <source>
        <dbReference type="EMBL" id="SMG25155.1"/>
    </source>
</evidence>
<dbReference type="PANTHER" id="PTHR32182:SF22">
    <property type="entry name" value="ATP-DEPENDENT ENDONUCLEASE, OLD FAMILY-RELATED"/>
    <property type="match status" value="1"/>
</dbReference>
<dbReference type="InterPro" id="IPR014555">
    <property type="entry name" value="RecF-like"/>
</dbReference>
<dbReference type="GO" id="GO:0006302">
    <property type="term" value="P:double-strand break repair"/>
    <property type="evidence" value="ECO:0007669"/>
    <property type="project" value="TreeGrafter"/>
</dbReference>
<dbReference type="PIRSF" id="PIRSF029347">
    <property type="entry name" value="RecF"/>
    <property type="match status" value="1"/>
</dbReference>
<dbReference type="InterPro" id="IPR027417">
    <property type="entry name" value="P-loop_NTPase"/>
</dbReference>
<dbReference type="EMBL" id="FXAR01000004">
    <property type="protein sequence ID" value="SMG25155.1"/>
    <property type="molecule type" value="Genomic_DNA"/>
</dbReference>
<evidence type="ECO:0000259" key="2">
    <source>
        <dbReference type="Pfam" id="PF13304"/>
    </source>
</evidence>
<accession>A0A1X7JBX7</accession>
<sequence>MKITSLSVDNWRNFRSVDFAIGDRLIVVGPNASGKSNFLDLFRFLGDIAADGGGLAAALDSRGGMSKVRSLFGRNNANGRLRIRVSLLDGDVSWDYELSIKSEPRGHHRPLVDSEIVTRNGDVILTRPDDDDNQDPELLTQTHLEQIFTNKSFRAIADYFKSIRYFHLSPQAIREPAPGSHHDEPYGSGFLSAINSTKPKTRTKWLSTIQEALQSAVPQFESLNLEVDDSGQPHLIAGYRNWRQSPALQQESEFSDGTLRLIGLLWAVISSRTSGGLLLLEEPELSLNAAIVRSLPTMMASAQRGNDLQVFMSTHSPDLLDDEGVHPSEVLVLTVGSNGTEADLLSGIDEAQPLLKAGLPRAEIVAGLINPLDLSILPRTLAG</sequence>
<keyword evidence="1" id="KW-0227">DNA damage</keyword>
<dbReference type="AlphaFoldDB" id="A0A1X7JBX7"/>
<dbReference type="Proteomes" id="UP000193309">
    <property type="component" value="Unassembled WGS sequence"/>
</dbReference>
<evidence type="ECO:0000313" key="4">
    <source>
        <dbReference type="Proteomes" id="UP000193309"/>
    </source>
</evidence>
<organism evidence="3 4">
    <name type="scientific">Corynebacterium pollutisoli</name>
    <dbReference type="NCBI Taxonomy" id="1610489"/>
    <lineage>
        <taxon>Bacteria</taxon>
        <taxon>Bacillati</taxon>
        <taxon>Actinomycetota</taxon>
        <taxon>Actinomycetes</taxon>
        <taxon>Mycobacteriales</taxon>
        <taxon>Corynebacteriaceae</taxon>
        <taxon>Corynebacterium</taxon>
    </lineage>
</organism>
<dbReference type="Pfam" id="PF13304">
    <property type="entry name" value="AAA_21"/>
    <property type="match status" value="1"/>
</dbReference>
<proteinExistence type="predicted"/>
<gene>
    <name evidence="3" type="ORF">SAMN06295981_1419</name>
</gene>
<dbReference type="SUPFAM" id="SSF52540">
    <property type="entry name" value="P-loop containing nucleoside triphosphate hydrolases"/>
    <property type="match status" value="1"/>
</dbReference>
<keyword evidence="4" id="KW-1185">Reference proteome</keyword>
<dbReference type="InterPro" id="IPR003959">
    <property type="entry name" value="ATPase_AAA_core"/>
</dbReference>
<name>A0A1X7JBX7_9CORY</name>
<dbReference type="GO" id="GO:0005524">
    <property type="term" value="F:ATP binding"/>
    <property type="evidence" value="ECO:0007669"/>
    <property type="project" value="InterPro"/>
</dbReference>
<evidence type="ECO:0000256" key="1">
    <source>
        <dbReference type="ARBA" id="ARBA00023236"/>
    </source>
</evidence>